<accession>A0A0M9FY25</accession>
<name>A0A0M9FY25_LEPPY</name>
<reference evidence="1 2" key="1">
    <citation type="submission" date="2015-07" db="EMBL/GenBank/DDBJ databases">
        <title>High-quality genome of monoxenous trypanosomatid Leptomonas pyrrhocoris.</title>
        <authorList>
            <person name="Flegontov P."/>
            <person name="Butenko A."/>
            <person name="Firsov S."/>
            <person name="Vlcek C."/>
            <person name="Logacheva M.D."/>
            <person name="Field M."/>
            <person name="Filatov D."/>
            <person name="Flegontova O."/>
            <person name="Gerasimov E."/>
            <person name="Jackson A.P."/>
            <person name="Kelly S."/>
            <person name="Opperdoes F."/>
            <person name="O'Reilly A."/>
            <person name="Votypka J."/>
            <person name="Yurchenko V."/>
            <person name="Lukes J."/>
        </authorList>
    </citation>
    <scope>NUCLEOTIDE SEQUENCE [LARGE SCALE GENOMIC DNA]</scope>
    <source>
        <strain evidence="1">H10</strain>
    </source>
</reference>
<comment type="caution">
    <text evidence="1">The sequence shown here is derived from an EMBL/GenBank/DDBJ whole genome shotgun (WGS) entry which is preliminary data.</text>
</comment>
<sequence length="217" mass="23702">MVSDHCAGSTTASCTHFVKLLNASITAGARAASLRRRNLLQLLLNFPRVHTLEPGAPRADVHGVKSLPTAGDAGLLIVQEPYARFLCRIPVLSQTLIQELCAQQASMAQHQGTLEFKSTSYADTTARNTDELRTFRDALLKLQAKPTSFPPPMEHAWEAPRDLSQSAAQTCNFLHQVSGHLTAALSPSGCHLRGQVAKNPFQVLCLRVRGLERIDTR</sequence>
<dbReference type="GeneID" id="26906381"/>
<evidence type="ECO:0000313" key="2">
    <source>
        <dbReference type="Proteomes" id="UP000037923"/>
    </source>
</evidence>
<proteinExistence type="predicted"/>
<protein>
    <submittedName>
        <fullName evidence="1">Uncharacterized protein</fullName>
    </submittedName>
</protein>
<dbReference type="AlphaFoldDB" id="A0A0M9FY25"/>
<organism evidence="1 2">
    <name type="scientific">Leptomonas pyrrhocoris</name>
    <name type="common">Firebug parasite</name>
    <dbReference type="NCBI Taxonomy" id="157538"/>
    <lineage>
        <taxon>Eukaryota</taxon>
        <taxon>Discoba</taxon>
        <taxon>Euglenozoa</taxon>
        <taxon>Kinetoplastea</taxon>
        <taxon>Metakinetoplastina</taxon>
        <taxon>Trypanosomatida</taxon>
        <taxon>Trypanosomatidae</taxon>
        <taxon>Leishmaniinae</taxon>
        <taxon>Leptomonas</taxon>
    </lineage>
</organism>
<evidence type="ECO:0000313" key="1">
    <source>
        <dbReference type="EMBL" id="KPA78470.1"/>
    </source>
</evidence>
<dbReference type="EMBL" id="LGTL01000013">
    <property type="protein sequence ID" value="KPA78470.1"/>
    <property type="molecule type" value="Genomic_DNA"/>
</dbReference>
<dbReference type="VEuPathDB" id="TriTrypDB:LpyrH10_13_0370"/>
<gene>
    <name evidence="1" type="ORF">ABB37_06092</name>
</gene>
<dbReference type="RefSeq" id="XP_015656909.1">
    <property type="nucleotide sequence ID" value="XM_015804335.1"/>
</dbReference>
<keyword evidence="2" id="KW-1185">Reference proteome</keyword>
<dbReference type="Proteomes" id="UP000037923">
    <property type="component" value="Unassembled WGS sequence"/>
</dbReference>